<dbReference type="InterPro" id="IPR023210">
    <property type="entry name" value="NADP_OxRdtase_dom"/>
</dbReference>
<name>A0A395HB63_9EURO</name>
<dbReference type="RefSeq" id="XP_025579484.1">
    <property type="nucleotide sequence ID" value="XM_025723654.1"/>
</dbReference>
<evidence type="ECO:0000313" key="6">
    <source>
        <dbReference type="Proteomes" id="UP000249402"/>
    </source>
</evidence>
<sequence length="389" mass="43245">MSGLSPAPMPKTLLGFHQVLSPTGGIKVSPLCLGAMNFGTAWEPYMGECSKEASFAILDTFYKSGGNFIDTANAYQDGQSEEWIGEWMKQRNNRDQMVIATKYTTGFRRTQTTTIPLQSNYVGNSTKSLHLSVTQSLKNLQTSYIDILYIHWWDFTTSVEEVMHSLNALVLAGKVLYLGISDTPAWVVVKANAYARANGLRTFSVYQGRWNAAERDLEREIVPMCLDQGLAVAAFSVLGQGRLRVGVEGEEEQEYTGSTRGKVQTETDVVISKALEKVAKRRGVSLHAIAIAYIRFKAPYIFPIIGQRKLEHLRANIDALKIDLSKEEMDEIDNALPFDPGFPMNFVLGDGFKTLFTAADVTATKWTAHIDAPTPVMPVRPRRDFRGGE</sequence>
<keyword evidence="1" id="KW-0521">NADP</keyword>
<evidence type="ECO:0000256" key="1">
    <source>
        <dbReference type="ARBA" id="ARBA00022857"/>
    </source>
</evidence>
<dbReference type="PANTHER" id="PTHR43364:SF7">
    <property type="entry name" value="NADP-DEPENDENT OXIDOREDUCTASE DOMAIN-CONTAINING PROTEIN-RELATED"/>
    <property type="match status" value="1"/>
</dbReference>
<evidence type="ECO:0000259" key="4">
    <source>
        <dbReference type="Pfam" id="PF00248"/>
    </source>
</evidence>
<protein>
    <submittedName>
        <fullName evidence="5">Sterigmatocystin biosynthesis dehydrogenase stcV</fullName>
    </submittedName>
</protein>
<organism evidence="5 6">
    <name type="scientific">Aspergillus ibericus CBS 121593</name>
    <dbReference type="NCBI Taxonomy" id="1448316"/>
    <lineage>
        <taxon>Eukaryota</taxon>
        <taxon>Fungi</taxon>
        <taxon>Dikarya</taxon>
        <taxon>Ascomycota</taxon>
        <taxon>Pezizomycotina</taxon>
        <taxon>Eurotiomycetes</taxon>
        <taxon>Eurotiomycetidae</taxon>
        <taxon>Eurotiales</taxon>
        <taxon>Aspergillaceae</taxon>
        <taxon>Aspergillus</taxon>
        <taxon>Aspergillus subgen. Circumdati</taxon>
    </lineage>
</organism>
<keyword evidence="2" id="KW-0560">Oxidoreductase</keyword>
<dbReference type="STRING" id="1448316.A0A395HB63"/>
<evidence type="ECO:0000313" key="5">
    <source>
        <dbReference type="EMBL" id="RAL05157.1"/>
    </source>
</evidence>
<keyword evidence="6" id="KW-1185">Reference proteome</keyword>
<dbReference type="Gene3D" id="3.20.20.100">
    <property type="entry name" value="NADP-dependent oxidoreductase domain"/>
    <property type="match status" value="1"/>
</dbReference>
<dbReference type="EMBL" id="KZ824422">
    <property type="protein sequence ID" value="RAL05157.1"/>
    <property type="molecule type" value="Genomic_DNA"/>
</dbReference>
<comment type="similarity">
    <text evidence="3">Belongs to the aldo/keto reductase family. Aldo/keto reductase 2 subfamily.</text>
</comment>
<proteinExistence type="inferred from homology"/>
<accession>A0A395HB63</accession>
<dbReference type="SUPFAM" id="SSF51430">
    <property type="entry name" value="NAD(P)-linked oxidoreductase"/>
    <property type="match status" value="1"/>
</dbReference>
<dbReference type="Proteomes" id="UP000249402">
    <property type="component" value="Unassembled WGS sequence"/>
</dbReference>
<dbReference type="AlphaFoldDB" id="A0A395HB63"/>
<dbReference type="OrthoDB" id="48988at2759"/>
<evidence type="ECO:0000256" key="2">
    <source>
        <dbReference type="ARBA" id="ARBA00023002"/>
    </source>
</evidence>
<dbReference type="InterPro" id="IPR036812">
    <property type="entry name" value="NAD(P)_OxRdtase_dom_sf"/>
</dbReference>
<reference evidence="5 6" key="1">
    <citation type="submission" date="2018-02" db="EMBL/GenBank/DDBJ databases">
        <title>The genomes of Aspergillus section Nigri reveals drivers in fungal speciation.</title>
        <authorList>
            <consortium name="DOE Joint Genome Institute"/>
            <person name="Vesth T.C."/>
            <person name="Nybo J."/>
            <person name="Theobald S."/>
            <person name="Brandl J."/>
            <person name="Frisvad J.C."/>
            <person name="Nielsen K.F."/>
            <person name="Lyhne E.K."/>
            <person name="Kogle M.E."/>
            <person name="Kuo A."/>
            <person name="Riley R."/>
            <person name="Clum A."/>
            <person name="Nolan M."/>
            <person name="Lipzen A."/>
            <person name="Salamov A."/>
            <person name="Henrissat B."/>
            <person name="Wiebenga A."/>
            <person name="De vries R.P."/>
            <person name="Grigoriev I.V."/>
            <person name="Mortensen U.H."/>
            <person name="Andersen M.R."/>
            <person name="Baker S.E."/>
        </authorList>
    </citation>
    <scope>NUCLEOTIDE SEQUENCE [LARGE SCALE GENOMIC DNA]</scope>
    <source>
        <strain evidence="5 6">CBS 121593</strain>
    </source>
</reference>
<dbReference type="GO" id="GO:0016491">
    <property type="term" value="F:oxidoreductase activity"/>
    <property type="evidence" value="ECO:0007669"/>
    <property type="project" value="UniProtKB-KW"/>
</dbReference>
<dbReference type="Pfam" id="PF00248">
    <property type="entry name" value="Aldo_ket_red"/>
    <property type="match status" value="1"/>
</dbReference>
<dbReference type="InterPro" id="IPR050523">
    <property type="entry name" value="AKR_Detox_Biosynth"/>
</dbReference>
<dbReference type="GeneID" id="37228519"/>
<evidence type="ECO:0000256" key="3">
    <source>
        <dbReference type="ARBA" id="ARBA00038157"/>
    </source>
</evidence>
<feature type="domain" description="NADP-dependent oxidoreductase" evidence="4">
    <location>
        <begin position="30"/>
        <end position="335"/>
    </location>
</feature>
<dbReference type="PANTHER" id="PTHR43364">
    <property type="entry name" value="NADH-SPECIFIC METHYLGLYOXAL REDUCTASE-RELATED"/>
    <property type="match status" value="1"/>
</dbReference>
<dbReference type="VEuPathDB" id="FungiDB:BO80DRAFT_490759"/>
<gene>
    <name evidence="5" type="ORF">BO80DRAFT_490759</name>
</gene>